<dbReference type="AlphaFoldDB" id="A0A2P2PX24"/>
<sequence length="35" mass="3909">MCGKHLSGAGSQGFRVERVFITRLKLNKLAHPNKN</sequence>
<name>A0A2P2PX24_RHIMU</name>
<proteinExistence type="predicted"/>
<evidence type="ECO:0000313" key="1">
    <source>
        <dbReference type="EMBL" id="MBX59261.1"/>
    </source>
</evidence>
<reference evidence="1" key="1">
    <citation type="submission" date="2018-02" db="EMBL/GenBank/DDBJ databases">
        <title>Rhizophora mucronata_Transcriptome.</title>
        <authorList>
            <person name="Meera S.P."/>
            <person name="Sreeshan A."/>
            <person name="Augustine A."/>
        </authorList>
    </citation>
    <scope>NUCLEOTIDE SEQUENCE</scope>
    <source>
        <tissue evidence="1">Leaf</tissue>
    </source>
</reference>
<protein>
    <submittedName>
        <fullName evidence="1">Uncharacterized protein</fullName>
    </submittedName>
</protein>
<accession>A0A2P2PX24</accession>
<organism evidence="1">
    <name type="scientific">Rhizophora mucronata</name>
    <name type="common">Asiatic mangrove</name>
    <dbReference type="NCBI Taxonomy" id="61149"/>
    <lineage>
        <taxon>Eukaryota</taxon>
        <taxon>Viridiplantae</taxon>
        <taxon>Streptophyta</taxon>
        <taxon>Embryophyta</taxon>
        <taxon>Tracheophyta</taxon>
        <taxon>Spermatophyta</taxon>
        <taxon>Magnoliopsida</taxon>
        <taxon>eudicotyledons</taxon>
        <taxon>Gunneridae</taxon>
        <taxon>Pentapetalae</taxon>
        <taxon>rosids</taxon>
        <taxon>fabids</taxon>
        <taxon>Malpighiales</taxon>
        <taxon>Rhizophoraceae</taxon>
        <taxon>Rhizophora</taxon>
    </lineage>
</organism>
<dbReference type="EMBL" id="GGEC01078777">
    <property type="protein sequence ID" value="MBX59261.1"/>
    <property type="molecule type" value="Transcribed_RNA"/>
</dbReference>